<evidence type="ECO:0000313" key="3">
    <source>
        <dbReference type="Proteomes" id="UP001218218"/>
    </source>
</evidence>
<dbReference type="EMBL" id="JARIHO010000024">
    <property type="protein sequence ID" value="KAJ7342764.1"/>
    <property type="molecule type" value="Genomic_DNA"/>
</dbReference>
<dbReference type="InterPro" id="IPR001810">
    <property type="entry name" value="F-box_dom"/>
</dbReference>
<accession>A0AAD7ENE2</accession>
<dbReference type="InterPro" id="IPR036047">
    <property type="entry name" value="F-box-like_dom_sf"/>
</dbReference>
<name>A0AAD7ENE2_9AGAR</name>
<protein>
    <recommendedName>
        <fullName evidence="1">F-box domain-containing protein</fullName>
    </recommendedName>
</protein>
<reference evidence="2" key="1">
    <citation type="submission" date="2023-03" db="EMBL/GenBank/DDBJ databases">
        <title>Massive genome expansion in bonnet fungi (Mycena s.s.) driven by repeated elements and novel gene families across ecological guilds.</title>
        <authorList>
            <consortium name="Lawrence Berkeley National Laboratory"/>
            <person name="Harder C.B."/>
            <person name="Miyauchi S."/>
            <person name="Viragh M."/>
            <person name="Kuo A."/>
            <person name="Thoen E."/>
            <person name="Andreopoulos B."/>
            <person name="Lu D."/>
            <person name="Skrede I."/>
            <person name="Drula E."/>
            <person name="Henrissat B."/>
            <person name="Morin E."/>
            <person name="Kohler A."/>
            <person name="Barry K."/>
            <person name="LaButti K."/>
            <person name="Morin E."/>
            <person name="Salamov A."/>
            <person name="Lipzen A."/>
            <person name="Mereny Z."/>
            <person name="Hegedus B."/>
            <person name="Baldrian P."/>
            <person name="Stursova M."/>
            <person name="Weitz H."/>
            <person name="Taylor A."/>
            <person name="Grigoriev I.V."/>
            <person name="Nagy L.G."/>
            <person name="Martin F."/>
            <person name="Kauserud H."/>
        </authorList>
    </citation>
    <scope>NUCLEOTIDE SEQUENCE</scope>
    <source>
        <strain evidence="2">CBHHK002</strain>
    </source>
</reference>
<proteinExistence type="predicted"/>
<dbReference type="InterPro" id="IPR032675">
    <property type="entry name" value="LRR_dom_sf"/>
</dbReference>
<dbReference type="Proteomes" id="UP001218218">
    <property type="component" value="Unassembled WGS sequence"/>
</dbReference>
<evidence type="ECO:0000259" key="1">
    <source>
        <dbReference type="Pfam" id="PF12937"/>
    </source>
</evidence>
<gene>
    <name evidence="2" type="ORF">DFH08DRAFT_873502</name>
</gene>
<sequence length="348" mass="39126">MSIAHNPTEILLQIFHYAVAGSPVEPRSGTKVAFPISQVCRRWRHIALDSPALWDDVRFPRSTTYQRDTLMLDEVLARSRTRTLTVVFSYSPPDQGETTDFAPLFNKMIEVCHRFQAIHAILPRFAMLQFSDILGHRIFPLLIHLHIAQNDNLTPVSVTFENAPRLGVLQLENITLCRNKSRSAQLTALFGGIATPVMDSLCDLTITHAPSPIFKHVDGPTIIALKSLTLEKLSKSHYNFRLLEFLTSFHMPHLRYLELSIEDSKSHVSAQLLRALAPPAVYPALRTAKFTGLSLSGITPDFCYAIPALETLVLVDLDPSPLVDLLRADSTLCLALRNFYLDGHLRRR</sequence>
<dbReference type="SUPFAM" id="SSF81383">
    <property type="entry name" value="F-box domain"/>
    <property type="match status" value="1"/>
</dbReference>
<dbReference type="Pfam" id="PF12937">
    <property type="entry name" value="F-box-like"/>
    <property type="match status" value="1"/>
</dbReference>
<organism evidence="2 3">
    <name type="scientific">Mycena albidolilacea</name>
    <dbReference type="NCBI Taxonomy" id="1033008"/>
    <lineage>
        <taxon>Eukaryota</taxon>
        <taxon>Fungi</taxon>
        <taxon>Dikarya</taxon>
        <taxon>Basidiomycota</taxon>
        <taxon>Agaricomycotina</taxon>
        <taxon>Agaricomycetes</taxon>
        <taxon>Agaricomycetidae</taxon>
        <taxon>Agaricales</taxon>
        <taxon>Marasmiineae</taxon>
        <taxon>Mycenaceae</taxon>
        <taxon>Mycena</taxon>
    </lineage>
</organism>
<keyword evidence="3" id="KW-1185">Reference proteome</keyword>
<comment type="caution">
    <text evidence="2">The sequence shown here is derived from an EMBL/GenBank/DDBJ whole genome shotgun (WGS) entry which is preliminary data.</text>
</comment>
<dbReference type="AlphaFoldDB" id="A0AAD7ENE2"/>
<feature type="domain" description="F-box" evidence="1">
    <location>
        <begin position="7"/>
        <end position="58"/>
    </location>
</feature>
<dbReference type="Gene3D" id="1.20.1280.50">
    <property type="match status" value="1"/>
</dbReference>
<dbReference type="Gene3D" id="3.80.10.10">
    <property type="entry name" value="Ribonuclease Inhibitor"/>
    <property type="match status" value="1"/>
</dbReference>
<evidence type="ECO:0000313" key="2">
    <source>
        <dbReference type="EMBL" id="KAJ7342764.1"/>
    </source>
</evidence>